<evidence type="ECO:0000313" key="2">
    <source>
        <dbReference type="Proteomes" id="UP001244207"/>
    </source>
</evidence>
<dbReference type="Proteomes" id="UP001244207">
    <property type="component" value="Unassembled WGS sequence"/>
</dbReference>
<dbReference type="RefSeq" id="XP_060359587.1">
    <property type="nucleotide sequence ID" value="XM_060516013.1"/>
</dbReference>
<sequence length="201" mass="22076">MQVHSTILSRERNTSVIHEAQHLREMCETYRQSLDSWFARWKEITTSISSSCSIPSSIPWSHALQENLLSWGSLHYHHGMSLITTLWPTPGGDPSTICGGVSNAGLQLVRHQQLFASLTCEGTSSGEGDVVVFPCEWTMAHLVLQVGLRAIGEKDESVVGGKNQDPSPGHCFPLLLLLEADDSKLLRGLSQVFERLSANAP</sequence>
<dbReference type="GeneID" id="85399911"/>
<dbReference type="AlphaFoldDB" id="A0AAD8X9X9"/>
<protein>
    <submittedName>
        <fullName evidence="1">Uncharacterized protein</fullName>
    </submittedName>
</protein>
<evidence type="ECO:0000313" key="1">
    <source>
        <dbReference type="EMBL" id="KAK1712971.1"/>
    </source>
</evidence>
<accession>A0AAD8X9X9</accession>
<gene>
    <name evidence="1" type="ORF">BDZ83DRAFT_92394</name>
</gene>
<organism evidence="1 2">
    <name type="scientific">Glomerella acutata</name>
    <name type="common">Colletotrichum acutatum</name>
    <dbReference type="NCBI Taxonomy" id="27357"/>
    <lineage>
        <taxon>Eukaryota</taxon>
        <taxon>Fungi</taxon>
        <taxon>Dikarya</taxon>
        <taxon>Ascomycota</taxon>
        <taxon>Pezizomycotina</taxon>
        <taxon>Sordariomycetes</taxon>
        <taxon>Hypocreomycetidae</taxon>
        <taxon>Glomerellales</taxon>
        <taxon>Glomerellaceae</taxon>
        <taxon>Colletotrichum</taxon>
        <taxon>Colletotrichum acutatum species complex</taxon>
    </lineage>
</organism>
<keyword evidence="2" id="KW-1185">Reference proteome</keyword>
<name>A0AAD8X9X9_GLOAC</name>
<dbReference type="EMBL" id="JAHMHS010000142">
    <property type="protein sequence ID" value="KAK1712971.1"/>
    <property type="molecule type" value="Genomic_DNA"/>
</dbReference>
<proteinExistence type="predicted"/>
<reference evidence="1" key="1">
    <citation type="submission" date="2021-12" db="EMBL/GenBank/DDBJ databases">
        <title>Comparative genomics, transcriptomics and evolutionary studies reveal genomic signatures of adaptation to plant cell wall in hemibiotrophic fungi.</title>
        <authorList>
            <consortium name="DOE Joint Genome Institute"/>
            <person name="Baroncelli R."/>
            <person name="Diaz J.F."/>
            <person name="Benocci T."/>
            <person name="Peng M."/>
            <person name="Battaglia E."/>
            <person name="Haridas S."/>
            <person name="Andreopoulos W."/>
            <person name="Labutti K."/>
            <person name="Pangilinan J."/>
            <person name="Floch G.L."/>
            <person name="Makela M.R."/>
            <person name="Henrissat B."/>
            <person name="Grigoriev I.V."/>
            <person name="Crouch J.A."/>
            <person name="De Vries R.P."/>
            <person name="Sukno S.A."/>
            <person name="Thon M.R."/>
        </authorList>
    </citation>
    <scope>NUCLEOTIDE SEQUENCE</scope>
    <source>
        <strain evidence="1">CBS 112980</strain>
    </source>
</reference>
<comment type="caution">
    <text evidence="1">The sequence shown here is derived from an EMBL/GenBank/DDBJ whole genome shotgun (WGS) entry which is preliminary data.</text>
</comment>